<name>A0ABX5WIH6_9GAMM</name>
<accession>A0ABX5WIH6</accession>
<gene>
    <name evidence="2" type="ORF">FGA12_01825</name>
</gene>
<dbReference type="EMBL" id="CP041153">
    <property type="protein sequence ID" value="QDF73999.1"/>
    <property type="molecule type" value="Genomic_DNA"/>
</dbReference>
<organism evidence="2 3">
    <name type="scientific">Shewanella marisflavi</name>
    <dbReference type="NCBI Taxonomy" id="260364"/>
    <lineage>
        <taxon>Bacteria</taxon>
        <taxon>Pseudomonadati</taxon>
        <taxon>Pseudomonadota</taxon>
        <taxon>Gammaproteobacteria</taxon>
        <taxon>Alteromonadales</taxon>
        <taxon>Shewanellaceae</taxon>
        <taxon>Shewanella</taxon>
    </lineage>
</organism>
<evidence type="ECO:0000256" key="1">
    <source>
        <dbReference type="SAM" id="Phobius"/>
    </source>
</evidence>
<sequence length="172" mass="17831">MNNQKGFTLIELVVVIIILGILAVTAAPKFINLQSDARKSTVSGLEAAIKGADSLVQSKSLIAGNETQASTATPAPTVTVDAAGTTVALNYGHAKAVWAGSLANALDINASESDNSTEWLYVEDSATNSIYFYPQGQASPKAQQNPGTCYVQYVNGLTAYGAITVNTVVTGC</sequence>
<reference evidence="2 3" key="1">
    <citation type="submission" date="2019-06" db="EMBL/GenBank/DDBJ databases">
        <title>Complete genome of Shewanella marisflavi ECSMB14101, a mussel settlement-inducing bacterium isolated from East China Sea.</title>
        <authorList>
            <person name="Yang J."/>
            <person name="Liang X."/>
            <person name="Chang R."/>
            <person name="Peng L."/>
        </authorList>
    </citation>
    <scope>NUCLEOTIDE SEQUENCE [LARGE SCALE GENOMIC DNA]</scope>
    <source>
        <strain evidence="2 3">ECSMB14101</strain>
    </source>
</reference>
<proteinExistence type="predicted"/>
<keyword evidence="1" id="KW-0812">Transmembrane</keyword>
<keyword evidence="1" id="KW-1133">Transmembrane helix</keyword>
<protein>
    <submittedName>
        <fullName evidence="2">Prepilin-type N-terminal cleavage/methylation domain-containing protein</fullName>
    </submittedName>
</protein>
<keyword evidence="1" id="KW-0472">Membrane</keyword>
<dbReference type="NCBIfam" id="TIGR02532">
    <property type="entry name" value="IV_pilin_GFxxxE"/>
    <property type="match status" value="1"/>
</dbReference>
<keyword evidence="3" id="KW-1185">Reference proteome</keyword>
<dbReference type="PROSITE" id="PS00409">
    <property type="entry name" value="PROKAR_NTER_METHYL"/>
    <property type="match status" value="1"/>
</dbReference>
<dbReference type="Gene3D" id="3.30.700.10">
    <property type="entry name" value="Glycoprotein, Type 4 Pilin"/>
    <property type="match status" value="1"/>
</dbReference>
<feature type="transmembrane region" description="Helical" evidence="1">
    <location>
        <begin position="6"/>
        <end position="31"/>
    </location>
</feature>
<evidence type="ECO:0000313" key="2">
    <source>
        <dbReference type="EMBL" id="QDF73999.1"/>
    </source>
</evidence>
<evidence type="ECO:0000313" key="3">
    <source>
        <dbReference type="Proteomes" id="UP000318758"/>
    </source>
</evidence>
<dbReference type="InterPro" id="IPR012902">
    <property type="entry name" value="N_methyl_site"/>
</dbReference>
<dbReference type="SUPFAM" id="SSF54523">
    <property type="entry name" value="Pili subunits"/>
    <property type="match status" value="1"/>
</dbReference>
<dbReference type="Pfam" id="PF07963">
    <property type="entry name" value="N_methyl"/>
    <property type="match status" value="1"/>
</dbReference>
<dbReference type="Proteomes" id="UP000318758">
    <property type="component" value="Chromosome"/>
</dbReference>
<dbReference type="RefSeq" id="WP_033539063.1">
    <property type="nucleotide sequence ID" value="NZ_CP041153.1"/>
</dbReference>
<dbReference type="InterPro" id="IPR045584">
    <property type="entry name" value="Pilin-like"/>
</dbReference>